<evidence type="ECO:0000256" key="1">
    <source>
        <dbReference type="ARBA" id="ARBA00016556"/>
    </source>
</evidence>
<comment type="caution">
    <text evidence="4">The sequence shown here is derived from an EMBL/GenBank/DDBJ whole genome shotgun (WGS) entry which is preliminary data.</text>
</comment>
<dbReference type="GO" id="GO:0005634">
    <property type="term" value="C:nucleus"/>
    <property type="evidence" value="ECO:0007669"/>
    <property type="project" value="TreeGrafter"/>
</dbReference>
<dbReference type="OrthoDB" id="203754at2759"/>
<dbReference type="InterPro" id="IPR017920">
    <property type="entry name" value="COMM"/>
</dbReference>
<sequence>MARERSASTIPLTENTLFVGPRIPDEIRRMTPHLTSIDKALFRKILQVIVVVLEGKAPDDGLLQRLQSDTVTEDTLSCLYAGLYSLLRSALRLPQTSLKPEQFKADLVELNALNRVLEPSVLMELNLSDGKIHAFEVSSAKFHELRYNVAYMLKEMEDVEKKNILKIQD</sequence>
<dbReference type="InterPro" id="IPR037357">
    <property type="entry name" value="COMMD5"/>
</dbReference>
<accession>A0A9W9Y950</accession>
<dbReference type="Pfam" id="PF07258">
    <property type="entry name" value="COMM_domain"/>
    <property type="match status" value="1"/>
</dbReference>
<feature type="domain" description="COMM" evidence="3">
    <location>
        <begin position="97"/>
        <end position="160"/>
    </location>
</feature>
<dbReference type="PANTHER" id="PTHR15666">
    <property type="entry name" value="COMM DOMAIN CONTAINING PROTEIN 5"/>
    <property type="match status" value="1"/>
</dbReference>
<dbReference type="PANTHER" id="PTHR15666:SF1">
    <property type="entry name" value="COMM DOMAIN-CONTAINING PROTEIN 5"/>
    <property type="match status" value="1"/>
</dbReference>
<dbReference type="Proteomes" id="UP001163046">
    <property type="component" value="Unassembled WGS sequence"/>
</dbReference>
<dbReference type="EMBL" id="MU827806">
    <property type="protein sequence ID" value="KAJ7325730.1"/>
    <property type="molecule type" value="Genomic_DNA"/>
</dbReference>
<evidence type="ECO:0000313" key="5">
    <source>
        <dbReference type="Proteomes" id="UP001163046"/>
    </source>
</evidence>
<comment type="similarity">
    <text evidence="2">Belongs to the COMM domain-containing protein 5 family.</text>
</comment>
<dbReference type="AlphaFoldDB" id="A0A9W9Y950"/>
<organism evidence="4 5">
    <name type="scientific">Desmophyllum pertusum</name>
    <dbReference type="NCBI Taxonomy" id="174260"/>
    <lineage>
        <taxon>Eukaryota</taxon>
        <taxon>Metazoa</taxon>
        <taxon>Cnidaria</taxon>
        <taxon>Anthozoa</taxon>
        <taxon>Hexacorallia</taxon>
        <taxon>Scleractinia</taxon>
        <taxon>Caryophylliina</taxon>
        <taxon>Caryophylliidae</taxon>
        <taxon>Desmophyllum</taxon>
    </lineage>
</organism>
<keyword evidence="5" id="KW-1185">Reference proteome</keyword>
<dbReference type="PROSITE" id="PS51269">
    <property type="entry name" value="COMM"/>
    <property type="match status" value="1"/>
</dbReference>
<evidence type="ECO:0000259" key="3">
    <source>
        <dbReference type="PROSITE" id="PS51269"/>
    </source>
</evidence>
<evidence type="ECO:0000256" key="2">
    <source>
        <dbReference type="ARBA" id="ARBA00093452"/>
    </source>
</evidence>
<proteinExistence type="inferred from homology"/>
<name>A0A9W9Y950_9CNID</name>
<protein>
    <recommendedName>
        <fullName evidence="1">COMM domain-containing protein 5</fullName>
    </recommendedName>
</protein>
<evidence type="ECO:0000313" key="4">
    <source>
        <dbReference type="EMBL" id="KAJ7325730.1"/>
    </source>
</evidence>
<reference evidence="4" key="1">
    <citation type="submission" date="2023-01" db="EMBL/GenBank/DDBJ databases">
        <title>Genome assembly of the deep-sea coral Lophelia pertusa.</title>
        <authorList>
            <person name="Herrera S."/>
            <person name="Cordes E."/>
        </authorList>
    </citation>
    <scope>NUCLEOTIDE SEQUENCE</scope>
    <source>
        <strain evidence="4">USNM1676648</strain>
        <tissue evidence="4">Polyp</tissue>
    </source>
</reference>
<gene>
    <name evidence="4" type="primary">COMMD5</name>
    <name evidence="4" type="ORF">OS493_029158</name>
</gene>